<feature type="signal peptide" evidence="2">
    <location>
        <begin position="1"/>
        <end position="20"/>
    </location>
</feature>
<feature type="chain" id="PRO_5001815519" evidence="2">
    <location>
        <begin position="21"/>
        <end position="243"/>
    </location>
</feature>
<sequence>MSLSILINILLASSATTVTALGPRVPPPDIYTPGAPGFADCPPGILCPIIHRRHQQPRHHIAEDEDCDEEPQVHAAALPLDQPPVETIQTITSCPPDVPDCPGATPAPTSTVIVCPDEGCDDALPVAPARPALCPVEECPECSPDACIWCPPGDDECYDDMYNDNLPPCPEYCPPPAVPTTPAGTTPTPNPVTPSSNVPVPPPEHTDVGPQPPPVAAAERRVPHAAPGVYLGTAAVFVAINWF</sequence>
<keyword evidence="4" id="KW-1185">Reference proteome</keyword>
<protein>
    <submittedName>
        <fullName evidence="3">Uncharacterized protein</fullName>
    </submittedName>
</protein>
<dbReference type="EMBL" id="JPKY01000029">
    <property type="protein sequence ID" value="KFH45630.1"/>
    <property type="molecule type" value="Genomic_DNA"/>
</dbReference>
<feature type="region of interest" description="Disordered" evidence="1">
    <location>
        <begin position="180"/>
        <end position="216"/>
    </location>
</feature>
<dbReference type="STRING" id="857340.A0A086T8E8"/>
<dbReference type="Proteomes" id="UP000029964">
    <property type="component" value="Unassembled WGS sequence"/>
</dbReference>
<evidence type="ECO:0000256" key="1">
    <source>
        <dbReference type="SAM" id="MobiDB-lite"/>
    </source>
</evidence>
<reference evidence="4" key="1">
    <citation type="journal article" date="2014" name="Genome Announc.">
        <title>Genome sequence and annotation of Acremonium chrysogenum, producer of the beta-lactam antibiotic cephalosporin C.</title>
        <authorList>
            <person name="Terfehr D."/>
            <person name="Dahlmann T.A."/>
            <person name="Specht T."/>
            <person name="Zadra I."/>
            <person name="Kuernsteiner H."/>
            <person name="Kueck U."/>
        </authorList>
    </citation>
    <scope>NUCLEOTIDE SEQUENCE [LARGE SCALE GENOMIC DNA]</scope>
    <source>
        <strain evidence="4">ATCC 11550 / CBS 779.69 / DSM 880 / IAM 14645 / JCM 23072 / IMI 49137</strain>
    </source>
</reference>
<evidence type="ECO:0000313" key="3">
    <source>
        <dbReference type="EMBL" id="KFH45630.1"/>
    </source>
</evidence>
<proteinExistence type="predicted"/>
<gene>
    <name evidence="3" type="ORF">ACRE_035520</name>
</gene>
<organism evidence="3 4">
    <name type="scientific">Hapsidospora chrysogenum (strain ATCC 11550 / CBS 779.69 / DSM 880 / IAM 14645 / JCM 23072 / IMI 49137)</name>
    <name type="common">Acremonium chrysogenum</name>
    <dbReference type="NCBI Taxonomy" id="857340"/>
    <lineage>
        <taxon>Eukaryota</taxon>
        <taxon>Fungi</taxon>
        <taxon>Dikarya</taxon>
        <taxon>Ascomycota</taxon>
        <taxon>Pezizomycotina</taxon>
        <taxon>Sordariomycetes</taxon>
        <taxon>Hypocreomycetidae</taxon>
        <taxon>Hypocreales</taxon>
        <taxon>Bionectriaceae</taxon>
        <taxon>Hapsidospora</taxon>
    </lineage>
</organism>
<dbReference type="HOGENOM" id="CLU_1142322_0_0_1"/>
<comment type="caution">
    <text evidence="3">The sequence shown here is derived from an EMBL/GenBank/DDBJ whole genome shotgun (WGS) entry which is preliminary data.</text>
</comment>
<evidence type="ECO:0000256" key="2">
    <source>
        <dbReference type="SAM" id="SignalP"/>
    </source>
</evidence>
<keyword evidence="2" id="KW-0732">Signal</keyword>
<accession>A0A086T8E8</accession>
<evidence type="ECO:0000313" key="4">
    <source>
        <dbReference type="Proteomes" id="UP000029964"/>
    </source>
</evidence>
<dbReference type="AlphaFoldDB" id="A0A086T8E8"/>
<name>A0A086T8E8_HAPC1</name>
<feature type="compositionally biased region" description="Low complexity" evidence="1">
    <location>
        <begin position="180"/>
        <end position="198"/>
    </location>
</feature>